<name>A0AAV9ERW6_ACOCL</name>
<dbReference type="Proteomes" id="UP001180020">
    <property type="component" value="Unassembled WGS sequence"/>
</dbReference>
<dbReference type="Pfam" id="PF13966">
    <property type="entry name" value="zf-RVT"/>
    <property type="match status" value="1"/>
</dbReference>
<dbReference type="PANTHER" id="PTHR47723:SF19">
    <property type="entry name" value="POLYNUCLEOTIDYL TRANSFERASE, RIBONUCLEASE H-LIKE SUPERFAMILY PROTEIN"/>
    <property type="match status" value="1"/>
</dbReference>
<dbReference type="InterPro" id="IPR002156">
    <property type="entry name" value="RNaseH_domain"/>
</dbReference>
<dbReference type="Gene3D" id="3.30.420.10">
    <property type="entry name" value="Ribonuclease H-like superfamily/Ribonuclease H"/>
    <property type="match status" value="1"/>
</dbReference>
<dbReference type="InterPro" id="IPR053151">
    <property type="entry name" value="RNase_H-like"/>
</dbReference>
<dbReference type="GO" id="GO:0003676">
    <property type="term" value="F:nucleic acid binding"/>
    <property type="evidence" value="ECO:0007669"/>
    <property type="project" value="InterPro"/>
</dbReference>
<dbReference type="GO" id="GO:0004523">
    <property type="term" value="F:RNA-DNA hybrid ribonuclease activity"/>
    <property type="evidence" value="ECO:0007669"/>
    <property type="project" value="InterPro"/>
</dbReference>
<evidence type="ECO:0000259" key="2">
    <source>
        <dbReference type="Pfam" id="PF13966"/>
    </source>
</evidence>
<evidence type="ECO:0000313" key="3">
    <source>
        <dbReference type="EMBL" id="KAK1316022.1"/>
    </source>
</evidence>
<dbReference type="InterPro" id="IPR036397">
    <property type="entry name" value="RNaseH_sf"/>
</dbReference>
<gene>
    <name evidence="3" type="ORF">QJS10_CPA05g01454</name>
</gene>
<evidence type="ECO:0000313" key="4">
    <source>
        <dbReference type="Proteomes" id="UP001180020"/>
    </source>
</evidence>
<evidence type="ECO:0008006" key="5">
    <source>
        <dbReference type="Google" id="ProtNLM"/>
    </source>
</evidence>
<reference evidence="3" key="2">
    <citation type="submission" date="2023-06" db="EMBL/GenBank/DDBJ databases">
        <authorList>
            <person name="Ma L."/>
            <person name="Liu K.-W."/>
            <person name="Li Z."/>
            <person name="Hsiao Y.-Y."/>
            <person name="Qi Y."/>
            <person name="Fu T."/>
            <person name="Tang G."/>
            <person name="Zhang D."/>
            <person name="Sun W.-H."/>
            <person name="Liu D.-K."/>
            <person name="Li Y."/>
            <person name="Chen G.-Z."/>
            <person name="Liu X.-D."/>
            <person name="Liao X.-Y."/>
            <person name="Jiang Y.-T."/>
            <person name="Yu X."/>
            <person name="Hao Y."/>
            <person name="Huang J."/>
            <person name="Zhao X.-W."/>
            <person name="Ke S."/>
            <person name="Chen Y.-Y."/>
            <person name="Wu W.-L."/>
            <person name="Hsu J.-L."/>
            <person name="Lin Y.-F."/>
            <person name="Huang M.-D."/>
            <person name="Li C.-Y."/>
            <person name="Huang L."/>
            <person name="Wang Z.-W."/>
            <person name="Zhao X."/>
            <person name="Zhong W.-Y."/>
            <person name="Peng D.-H."/>
            <person name="Ahmad S."/>
            <person name="Lan S."/>
            <person name="Zhang J.-S."/>
            <person name="Tsai W.-C."/>
            <person name="Van De Peer Y."/>
            <person name="Liu Z.-J."/>
        </authorList>
    </citation>
    <scope>NUCLEOTIDE SEQUENCE</scope>
    <source>
        <strain evidence="3">CP</strain>
        <tissue evidence="3">Leaves</tissue>
    </source>
</reference>
<dbReference type="AlphaFoldDB" id="A0AAV9ERW6"/>
<protein>
    <recommendedName>
        <fullName evidence="5">Reverse transcriptase zinc-binding domain-containing protein</fullName>
    </recommendedName>
</protein>
<comment type="caution">
    <text evidence="3">The sequence shown here is derived from an EMBL/GenBank/DDBJ whole genome shotgun (WGS) entry which is preliminary data.</text>
</comment>
<dbReference type="SUPFAM" id="SSF53098">
    <property type="entry name" value="Ribonuclease H-like"/>
    <property type="match status" value="1"/>
</dbReference>
<dbReference type="Pfam" id="PF13456">
    <property type="entry name" value="RVT_3"/>
    <property type="match status" value="1"/>
</dbReference>
<sequence>MKMSQIGEGYNLISLECASATLPSCSWSKILWHPIQTPKHSLLRWQAMLNKLPSRDRLLAQGMAMPNLCGLCNLERELAGHLFIQCSYSSYVWSALFKCLGLRRQQHSSIEDHLGWFVKLAKTDSERKVMYAILSQTIWSLWIKRNARVFQHKATSKFHIVKHILQATKSKLRGCLFDDVDSPLTGRLVEVFGVCYKESQKLSIPVIWIPPPNGWFKANSDGSLSDDRYGFGALLQTHSGECIQALSACVRACSINILELKGVVAGVTLAQSSKASHVWSETDSTTVVAWSQGRGIIPRSAQGGCCGRYFGSKF</sequence>
<accession>A0AAV9ERW6</accession>
<organism evidence="3 4">
    <name type="scientific">Acorus calamus</name>
    <name type="common">Sweet flag</name>
    <dbReference type="NCBI Taxonomy" id="4465"/>
    <lineage>
        <taxon>Eukaryota</taxon>
        <taxon>Viridiplantae</taxon>
        <taxon>Streptophyta</taxon>
        <taxon>Embryophyta</taxon>
        <taxon>Tracheophyta</taxon>
        <taxon>Spermatophyta</taxon>
        <taxon>Magnoliopsida</taxon>
        <taxon>Liliopsida</taxon>
        <taxon>Acoraceae</taxon>
        <taxon>Acorus</taxon>
    </lineage>
</organism>
<proteinExistence type="predicted"/>
<reference evidence="3" key="1">
    <citation type="journal article" date="2023" name="Nat. Commun.">
        <title>Diploid and tetraploid genomes of Acorus and the evolution of monocots.</title>
        <authorList>
            <person name="Ma L."/>
            <person name="Liu K.W."/>
            <person name="Li Z."/>
            <person name="Hsiao Y.Y."/>
            <person name="Qi Y."/>
            <person name="Fu T."/>
            <person name="Tang G.D."/>
            <person name="Zhang D."/>
            <person name="Sun W.H."/>
            <person name="Liu D.K."/>
            <person name="Li Y."/>
            <person name="Chen G.Z."/>
            <person name="Liu X.D."/>
            <person name="Liao X.Y."/>
            <person name="Jiang Y.T."/>
            <person name="Yu X."/>
            <person name="Hao Y."/>
            <person name="Huang J."/>
            <person name="Zhao X.W."/>
            <person name="Ke S."/>
            <person name="Chen Y.Y."/>
            <person name="Wu W.L."/>
            <person name="Hsu J.L."/>
            <person name="Lin Y.F."/>
            <person name="Huang M.D."/>
            <person name="Li C.Y."/>
            <person name="Huang L."/>
            <person name="Wang Z.W."/>
            <person name="Zhao X."/>
            <person name="Zhong W.Y."/>
            <person name="Peng D.H."/>
            <person name="Ahmad S."/>
            <person name="Lan S."/>
            <person name="Zhang J.S."/>
            <person name="Tsai W.C."/>
            <person name="Van de Peer Y."/>
            <person name="Liu Z.J."/>
        </authorList>
    </citation>
    <scope>NUCLEOTIDE SEQUENCE</scope>
    <source>
        <strain evidence="3">CP</strain>
    </source>
</reference>
<evidence type="ECO:0000259" key="1">
    <source>
        <dbReference type="Pfam" id="PF13456"/>
    </source>
</evidence>
<feature type="domain" description="Reverse transcriptase zinc-binding" evidence="2">
    <location>
        <begin position="23"/>
        <end position="93"/>
    </location>
</feature>
<dbReference type="PANTHER" id="PTHR47723">
    <property type="entry name" value="OS05G0353850 PROTEIN"/>
    <property type="match status" value="1"/>
</dbReference>
<dbReference type="InterPro" id="IPR026960">
    <property type="entry name" value="RVT-Znf"/>
</dbReference>
<keyword evidence="4" id="KW-1185">Reference proteome</keyword>
<feature type="domain" description="RNase H type-1" evidence="1">
    <location>
        <begin position="219"/>
        <end position="294"/>
    </location>
</feature>
<dbReference type="EMBL" id="JAUJYO010000005">
    <property type="protein sequence ID" value="KAK1316022.1"/>
    <property type="molecule type" value="Genomic_DNA"/>
</dbReference>
<dbReference type="InterPro" id="IPR012337">
    <property type="entry name" value="RNaseH-like_sf"/>
</dbReference>